<organism evidence="7 8">
    <name type="scientific">Parvularcula dongshanensis</name>
    <dbReference type="NCBI Taxonomy" id="1173995"/>
    <lineage>
        <taxon>Bacteria</taxon>
        <taxon>Pseudomonadati</taxon>
        <taxon>Pseudomonadota</taxon>
        <taxon>Alphaproteobacteria</taxon>
        <taxon>Parvularculales</taxon>
        <taxon>Parvularculaceae</taxon>
        <taxon>Parvularcula</taxon>
    </lineage>
</organism>
<feature type="transmembrane region" description="Helical" evidence="6">
    <location>
        <begin position="26"/>
        <end position="46"/>
    </location>
</feature>
<evidence type="ECO:0000313" key="8">
    <source>
        <dbReference type="Proteomes" id="UP000563524"/>
    </source>
</evidence>
<evidence type="ECO:0000256" key="2">
    <source>
        <dbReference type="ARBA" id="ARBA00022475"/>
    </source>
</evidence>
<feature type="transmembrane region" description="Helical" evidence="6">
    <location>
        <begin position="111"/>
        <end position="128"/>
    </location>
</feature>
<keyword evidence="3 6" id="KW-0812">Transmembrane</keyword>
<sequence>MGELAGAKERDARPGPALRVPAGRTVLFAVLAVAGLSLLACLPLATGHLSRHMIVHILLMSVAAPALALLGQTSRSRRFDLPLLPATLLQLGVFFAWHSPPGLALGMSGPLAMLAMQGSLLLVAFVFWRAVLRAADRHPFGAVASLLVTGKLICLSAVIWVFSPRVLFGAASEGALDDQHLAGLIMLTACPLTYIAASTVLCTRWLRRLDLGAGASVQ</sequence>
<evidence type="ECO:0000256" key="6">
    <source>
        <dbReference type="SAM" id="Phobius"/>
    </source>
</evidence>
<comment type="subcellular location">
    <subcellularLocation>
        <location evidence="1">Cell membrane</location>
        <topology evidence="1">Multi-pass membrane protein</topology>
    </subcellularLocation>
</comment>
<keyword evidence="5 6" id="KW-0472">Membrane</keyword>
<evidence type="ECO:0000313" key="7">
    <source>
        <dbReference type="EMBL" id="MBB4659656.1"/>
    </source>
</evidence>
<proteinExistence type="predicted"/>
<keyword evidence="2" id="KW-1003">Cell membrane</keyword>
<dbReference type="Proteomes" id="UP000563524">
    <property type="component" value="Unassembled WGS sequence"/>
</dbReference>
<evidence type="ECO:0000256" key="5">
    <source>
        <dbReference type="ARBA" id="ARBA00023136"/>
    </source>
</evidence>
<name>A0A840I3S9_9PROT</name>
<dbReference type="InterPro" id="IPR019108">
    <property type="entry name" value="Caa3_assmbl_CtaG-rel"/>
</dbReference>
<feature type="transmembrane region" description="Helical" evidence="6">
    <location>
        <begin position="140"/>
        <end position="162"/>
    </location>
</feature>
<reference evidence="7 8" key="1">
    <citation type="submission" date="2020-08" db="EMBL/GenBank/DDBJ databases">
        <title>Genomic Encyclopedia of Type Strains, Phase IV (KMG-IV): sequencing the most valuable type-strain genomes for metagenomic binning, comparative biology and taxonomic classification.</title>
        <authorList>
            <person name="Goeker M."/>
        </authorList>
    </citation>
    <scope>NUCLEOTIDE SEQUENCE [LARGE SCALE GENOMIC DNA]</scope>
    <source>
        <strain evidence="7 8">DSM 102850</strain>
    </source>
</reference>
<evidence type="ECO:0000256" key="4">
    <source>
        <dbReference type="ARBA" id="ARBA00022989"/>
    </source>
</evidence>
<keyword evidence="8" id="KW-1185">Reference proteome</keyword>
<evidence type="ECO:0000256" key="3">
    <source>
        <dbReference type="ARBA" id="ARBA00022692"/>
    </source>
</evidence>
<feature type="transmembrane region" description="Helical" evidence="6">
    <location>
        <begin position="82"/>
        <end position="99"/>
    </location>
</feature>
<accession>A0A840I3S9</accession>
<dbReference type="RefSeq" id="WP_183818458.1">
    <property type="nucleotide sequence ID" value="NZ_JACHOB010000004.1"/>
</dbReference>
<gene>
    <name evidence="7" type="ORF">GGQ59_002193</name>
</gene>
<comment type="caution">
    <text evidence="7">The sequence shown here is derived from an EMBL/GenBank/DDBJ whole genome shotgun (WGS) entry which is preliminary data.</text>
</comment>
<dbReference type="GO" id="GO:0005886">
    <property type="term" value="C:plasma membrane"/>
    <property type="evidence" value="ECO:0007669"/>
    <property type="project" value="UniProtKB-SubCell"/>
</dbReference>
<evidence type="ECO:0000256" key="1">
    <source>
        <dbReference type="ARBA" id="ARBA00004651"/>
    </source>
</evidence>
<dbReference type="AlphaFoldDB" id="A0A840I3S9"/>
<feature type="transmembrane region" description="Helical" evidence="6">
    <location>
        <begin position="52"/>
        <end position="70"/>
    </location>
</feature>
<keyword evidence="4 6" id="KW-1133">Transmembrane helix</keyword>
<protein>
    <submittedName>
        <fullName evidence="7">Putative membrane protein</fullName>
    </submittedName>
</protein>
<feature type="transmembrane region" description="Helical" evidence="6">
    <location>
        <begin position="182"/>
        <end position="202"/>
    </location>
</feature>
<dbReference type="Pfam" id="PF09678">
    <property type="entry name" value="Caa3_CtaG"/>
    <property type="match status" value="1"/>
</dbReference>
<dbReference type="EMBL" id="JACHOB010000004">
    <property type="protein sequence ID" value="MBB4659656.1"/>
    <property type="molecule type" value="Genomic_DNA"/>
</dbReference>